<evidence type="ECO:0000256" key="5">
    <source>
        <dbReference type="ARBA" id="ARBA00023170"/>
    </source>
</evidence>
<dbReference type="EMBL" id="OX395133">
    <property type="protein sequence ID" value="CAI5781281.1"/>
    <property type="molecule type" value="Genomic_DNA"/>
</dbReference>
<protein>
    <submittedName>
        <fullName evidence="8">Vomeronasal type-2 receptor 26-like</fullName>
    </submittedName>
</protein>
<evidence type="ECO:0000256" key="1">
    <source>
        <dbReference type="ARBA" id="ARBA00004141"/>
    </source>
</evidence>
<keyword evidence="6" id="KW-0325">Glycoprotein</keyword>
<dbReference type="Pfam" id="PF01094">
    <property type="entry name" value="ANF_receptor"/>
    <property type="match status" value="1"/>
</dbReference>
<keyword evidence="9" id="KW-1185">Reference proteome</keyword>
<dbReference type="SUPFAM" id="SSF53822">
    <property type="entry name" value="Periplasmic binding protein-like I"/>
    <property type="match status" value="1"/>
</dbReference>
<dbReference type="InterPro" id="IPR028082">
    <property type="entry name" value="Peripla_BP_I"/>
</dbReference>
<dbReference type="PANTHER" id="PTHR24061">
    <property type="entry name" value="CALCIUM-SENSING RECEPTOR-RELATED"/>
    <property type="match status" value="1"/>
</dbReference>
<evidence type="ECO:0000313" key="9">
    <source>
        <dbReference type="Proteomes" id="UP001178461"/>
    </source>
</evidence>
<evidence type="ECO:0000256" key="6">
    <source>
        <dbReference type="ARBA" id="ARBA00023180"/>
    </source>
</evidence>
<dbReference type="GO" id="GO:0004930">
    <property type="term" value="F:G protein-coupled receptor activity"/>
    <property type="evidence" value="ECO:0007669"/>
    <property type="project" value="InterPro"/>
</dbReference>
<gene>
    <name evidence="8" type="ORF">PODLI_1B018991</name>
</gene>
<feature type="domain" description="Receptor ligand binding region" evidence="7">
    <location>
        <begin position="65"/>
        <end position="198"/>
    </location>
</feature>
<evidence type="ECO:0000256" key="2">
    <source>
        <dbReference type="ARBA" id="ARBA00022692"/>
    </source>
</evidence>
<dbReference type="PRINTS" id="PR00248">
    <property type="entry name" value="GPCRMGR"/>
</dbReference>
<dbReference type="Gene3D" id="3.40.50.2300">
    <property type="match status" value="1"/>
</dbReference>
<accession>A0AA35KN59</accession>
<keyword evidence="3" id="KW-1133">Transmembrane helix</keyword>
<reference evidence="8" key="1">
    <citation type="submission" date="2022-12" db="EMBL/GenBank/DDBJ databases">
        <authorList>
            <person name="Alioto T."/>
            <person name="Alioto T."/>
            <person name="Gomez Garrido J."/>
        </authorList>
    </citation>
    <scope>NUCLEOTIDE SEQUENCE</scope>
</reference>
<sequence length="215" mass="24090">MRQETLCTPKKSYTEGYSRDGAHIIGGLLSQNILSGEQEQFRSAPQPFSSAIVSQKLKKNYQHTLAFVFAVEEFNKDSHLFPNVSLGFQLYEDSHDMRKNHEATVSILSERNWTLSVLPLPPSAYDLYYSYGRPSYDSLVSKSPKDKTIPNYHCHGQSKLAAVIGALTSESTTEMSNMLQRSKVPQVSLALCSVAVTDTFSDFKILEQPNRSVTK</sequence>
<name>A0AA35KN59_9SAUR</name>
<keyword evidence="4" id="KW-0472">Membrane</keyword>
<evidence type="ECO:0000259" key="7">
    <source>
        <dbReference type="Pfam" id="PF01094"/>
    </source>
</evidence>
<dbReference type="InterPro" id="IPR001828">
    <property type="entry name" value="ANF_lig-bd_rcpt"/>
</dbReference>
<dbReference type="InterPro" id="IPR000337">
    <property type="entry name" value="GPCR_3"/>
</dbReference>
<evidence type="ECO:0000256" key="4">
    <source>
        <dbReference type="ARBA" id="ARBA00023136"/>
    </source>
</evidence>
<dbReference type="GO" id="GO:0005886">
    <property type="term" value="C:plasma membrane"/>
    <property type="evidence" value="ECO:0007669"/>
    <property type="project" value="TreeGrafter"/>
</dbReference>
<keyword evidence="2" id="KW-0812">Transmembrane</keyword>
<comment type="subcellular location">
    <subcellularLocation>
        <location evidence="1">Membrane</location>
        <topology evidence="1">Multi-pass membrane protein</topology>
    </subcellularLocation>
</comment>
<proteinExistence type="predicted"/>
<organism evidence="8 9">
    <name type="scientific">Podarcis lilfordi</name>
    <name type="common">Lilford's wall lizard</name>
    <dbReference type="NCBI Taxonomy" id="74358"/>
    <lineage>
        <taxon>Eukaryota</taxon>
        <taxon>Metazoa</taxon>
        <taxon>Chordata</taxon>
        <taxon>Craniata</taxon>
        <taxon>Vertebrata</taxon>
        <taxon>Euteleostomi</taxon>
        <taxon>Lepidosauria</taxon>
        <taxon>Squamata</taxon>
        <taxon>Bifurcata</taxon>
        <taxon>Unidentata</taxon>
        <taxon>Episquamata</taxon>
        <taxon>Laterata</taxon>
        <taxon>Lacertibaenia</taxon>
        <taxon>Lacertidae</taxon>
        <taxon>Podarcis</taxon>
    </lineage>
</organism>
<dbReference type="Proteomes" id="UP001178461">
    <property type="component" value="Chromosome 8"/>
</dbReference>
<evidence type="ECO:0000313" key="8">
    <source>
        <dbReference type="EMBL" id="CAI5781281.1"/>
    </source>
</evidence>
<dbReference type="InterPro" id="IPR000068">
    <property type="entry name" value="GPCR_3_Ca_sens_rcpt-rel"/>
</dbReference>
<keyword evidence="5 8" id="KW-0675">Receptor</keyword>
<dbReference type="AlphaFoldDB" id="A0AA35KN59"/>
<evidence type="ECO:0000256" key="3">
    <source>
        <dbReference type="ARBA" id="ARBA00022989"/>
    </source>
</evidence>
<dbReference type="PANTHER" id="PTHR24061:SF599">
    <property type="entry name" value="G-PROTEIN COUPLED RECEPTORS FAMILY 3 PROFILE DOMAIN-CONTAINING PROTEIN"/>
    <property type="match status" value="1"/>
</dbReference>